<dbReference type="NCBIfam" id="TIGR01764">
    <property type="entry name" value="excise"/>
    <property type="match status" value="1"/>
</dbReference>
<keyword evidence="3" id="KW-1185">Reference proteome</keyword>
<gene>
    <name evidence="2" type="ORF">ACFYKT_16470</name>
</gene>
<name>A0ABW6K5D9_9BACI</name>
<comment type="caution">
    <text evidence="2">The sequence shown here is derived from an EMBL/GenBank/DDBJ whole genome shotgun (WGS) entry which is preliminary data.</text>
</comment>
<dbReference type="InterPro" id="IPR010093">
    <property type="entry name" value="SinI_DNA-bd"/>
</dbReference>
<dbReference type="Proteomes" id="UP001601058">
    <property type="component" value="Unassembled WGS sequence"/>
</dbReference>
<feature type="domain" description="Helix-turn-helix" evidence="1">
    <location>
        <begin position="7"/>
        <end position="52"/>
    </location>
</feature>
<accession>A0ABW6K5D9</accession>
<dbReference type="RefSeq" id="WP_389221854.1">
    <property type="nucleotide sequence ID" value="NZ_JBIACJ010000009.1"/>
</dbReference>
<evidence type="ECO:0000313" key="2">
    <source>
        <dbReference type="EMBL" id="MFE8697937.1"/>
    </source>
</evidence>
<dbReference type="Pfam" id="PF12728">
    <property type="entry name" value="HTH_17"/>
    <property type="match status" value="1"/>
</dbReference>
<reference evidence="2 3" key="1">
    <citation type="submission" date="2024-08" db="EMBL/GenBank/DDBJ databases">
        <title>Two novel Cytobacillus novel species.</title>
        <authorList>
            <person name="Liu G."/>
        </authorList>
    </citation>
    <scope>NUCLEOTIDE SEQUENCE [LARGE SCALE GENOMIC DNA]</scope>
    <source>
        <strain evidence="2 3">FJAT-53684</strain>
    </source>
</reference>
<proteinExistence type="predicted"/>
<sequence length="62" mass="7452">MQRKTITAQEAADYIGIHVETIYVMARKKEIPHIRIRRRIFFSVESLDTWMRDLEQKSLEAM</sequence>
<organism evidence="2 3">
    <name type="scientific">Cytobacillus mangrovibacter</name>
    <dbReference type="NCBI Taxonomy" id="3299024"/>
    <lineage>
        <taxon>Bacteria</taxon>
        <taxon>Bacillati</taxon>
        <taxon>Bacillota</taxon>
        <taxon>Bacilli</taxon>
        <taxon>Bacillales</taxon>
        <taxon>Bacillaceae</taxon>
        <taxon>Cytobacillus</taxon>
    </lineage>
</organism>
<evidence type="ECO:0000259" key="1">
    <source>
        <dbReference type="Pfam" id="PF12728"/>
    </source>
</evidence>
<dbReference type="InterPro" id="IPR009061">
    <property type="entry name" value="DNA-bd_dom_put_sf"/>
</dbReference>
<protein>
    <submittedName>
        <fullName evidence="2">Helix-turn-helix domain-containing protein</fullName>
    </submittedName>
</protein>
<evidence type="ECO:0000313" key="3">
    <source>
        <dbReference type="Proteomes" id="UP001601058"/>
    </source>
</evidence>
<dbReference type="InterPro" id="IPR041657">
    <property type="entry name" value="HTH_17"/>
</dbReference>
<dbReference type="SUPFAM" id="SSF46955">
    <property type="entry name" value="Putative DNA-binding domain"/>
    <property type="match status" value="1"/>
</dbReference>
<dbReference type="EMBL" id="JBIACJ010000009">
    <property type="protein sequence ID" value="MFE8697937.1"/>
    <property type="molecule type" value="Genomic_DNA"/>
</dbReference>